<sequence length="248" mass="28035">MAEIRVCALIPFYNHPAKIAKVCRHLAALGLPILLVDDGSDEDSARVVEAVASEGEHRLVRLAHNRGKGAAVRAGLKEAERLGYTHALQMDADGQQHPGDVAAFLASMRARPEALAAGYPIYDHSVPRVRFYGRYATHVWVWINTLSMAIRDTMCGLRLYPVAAVNRMLERHDCGDRMSFDTEILVRWYWGGGEVVNLPVRIDYPEDGVSHFALLKDNLHISWMHTRLFFGMLIRLPRLLKRRWGRDG</sequence>
<dbReference type="AlphaFoldDB" id="A0A172YCS1"/>
<dbReference type="SUPFAM" id="SSF53448">
    <property type="entry name" value="Nucleotide-diphospho-sugar transferases"/>
    <property type="match status" value="1"/>
</dbReference>
<dbReference type="KEGG" id="haa:A5892_05850"/>
<dbReference type="InterPro" id="IPR029044">
    <property type="entry name" value="Nucleotide-diphossugar_trans"/>
</dbReference>
<accession>A0A172YCS1</accession>
<organism evidence="2 3">
    <name type="scientific">Halotalea alkalilenta</name>
    <dbReference type="NCBI Taxonomy" id="376489"/>
    <lineage>
        <taxon>Bacteria</taxon>
        <taxon>Pseudomonadati</taxon>
        <taxon>Pseudomonadota</taxon>
        <taxon>Gammaproteobacteria</taxon>
        <taxon>Oceanospirillales</taxon>
        <taxon>Halomonadaceae</taxon>
        <taxon>Halotalea</taxon>
    </lineage>
</organism>
<dbReference type="Pfam" id="PF00535">
    <property type="entry name" value="Glycos_transf_2"/>
    <property type="match status" value="1"/>
</dbReference>
<keyword evidence="3" id="KW-1185">Reference proteome</keyword>
<dbReference type="GO" id="GO:0006487">
    <property type="term" value="P:protein N-linked glycosylation"/>
    <property type="evidence" value="ECO:0007669"/>
    <property type="project" value="TreeGrafter"/>
</dbReference>
<dbReference type="CDD" id="cd04179">
    <property type="entry name" value="DPM_DPG-synthase_like"/>
    <property type="match status" value="1"/>
</dbReference>
<dbReference type="GO" id="GO:0016740">
    <property type="term" value="F:transferase activity"/>
    <property type="evidence" value="ECO:0007669"/>
    <property type="project" value="UniProtKB-KW"/>
</dbReference>
<reference evidence="2 3" key="1">
    <citation type="submission" date="2016-04" db="EMBL/GenBank/DDBJ databases">
        <title>Complete Genome Sequence of Halotalea alkalilenta IHB B 13600.</title>
        <authorList>
            <person name="Swarnkar M.K."/>
            <person name="Sharma A."/>
            <person name="Kaushal K."/>
            <person name="Soni R."/>
            <person name="Rana S."/>
            <person name="Singh A.K."/>
            <person name="Gulati A."/>
        </authorList>
    </citation>
    <scope>NUCLEOTIDE SEQUENCE [LARGE SCALE GENOMIC DNA]</scope>
    <source>
        <strain evidence="2 3">IHB B 13600</strain>
    </source>
</reference>
<dbReference type="RefSeq" id="WP_064122006.1">
    <property type="nucleotide sequence ID" value="NZ_CP015243.1"/>
</dbReference>
<proteinExistence type="predicted"/>
<evidence type="ECO:0000259" key="1">
    <source>
        <dbReference type="Pfam" id="PF00535"/>
    </source>
</evidence>
<dbReference type="Proteomes" id="UP000077875">
    <property type="component" value="Chromosome"/>
</dbReference>
<dbReference type="EMBL" id="CP015243">
    <property type="protein sequence ID" value="ANF57049.1"/>
    <property type="molecule type" value="Genomic_DNA"/>
</dbReference>
<dbReference type="Gene3D" id="3.90.550.10">
    <property type="entry name" value="Spore Coat Polysaccharide Biosynthesis Protein SpsA, Chain A"/>
    <property type="match status" value="1"/>
</dbReference>
<dbReference type="PANTHER" id="PTHR10859:SF91">
    <property type="entry name" value="DOLICHYL-PHOSPHATE BETA-GLUCOSYLTRANSFERASE"/>
    <property type="match status" value="1"/>
</dbReference>
<feature type="domain" description="Glycosyltransferase 2-like" evidence="1">
    <location>
        <begin position="8"/>
        <end position="126"/>
    </location>
</feature>
<name>A0A172YCS1_9GAMM</name>
<keyword evidence="2" id="KW-0808">Transferase</keyword>
<dbReference type="InterPro" id="IPR001173">
    <property type="entry name" value="Glyco_trans_2-like"/>
</dbReference>
<dbReference type="PANTHER" id="PTHR10859">
    <property type="entry name" value="GLYCOSYL TRANSFERASE"/>
    <property type="match status" value="1"/>
</dbReference>
<gene>
    <name evidence="2" type="ORF">A5892_05850</name>
</gene>
<evidence type="ECO:0000313" key="2">
    <source>
        <dbReference type="EMBL" id="ANF57049.1"/>
    </source>
</evidence>
<evidence type="ECO:0000313" key="3">
    <source>
        <dbReference type="Proteomes" id="UP000077875"/>
    </source>
</evidence>
<dbReference type="STRING" id="376489.A5892_05850"/>
<protein>
    <submittedName>
        <fullName evidence="2">Glycosyl transferase</fullName>
    </submittedName>
</protein>